<evidence type="ECO:0008006" key="5">
    <source>
        <dbReference type="Google" id="ProtNLM"/>
    </source>
</evidence>
<evidence type="ECO:0000313" key="4">
    <source>
        <dbReference type="Proteomes" id="UP000829720"/>
    </source>
</evidence>
<dbReference type="PANTHER" id="PTHR10570">
    <property type="entry name" value="T-CELL SURFACE GLYCOPROTEIN CD3 GAMMA CHAIN / DELTA CHAIN"/>
    <property type="match status" value="1"/>
</dbReference>
<dbReference type="GO" id="GO:0045059">
    <property type="term" value="P:positive thymic T cell selection"/>
    <property type="evidence" value="ECO:0007669"/>
    <property type="project" value="TreeGrafter"/>
</dbReference>
<dbReference type="Gene3D" id="1.10.287.770">
    <property type="entry name" value="YojJ-like"/>
    <property type="match status" value="1"/>
</dbReference>
<dbReference type="OrthoDB" id="8941324at2759"/>
<keyword evidence="1" id="KW-0472">Membrane</keyword>
<dbReference type="AlphaFoldDB" id="A0A8T3D6Q6"/>
<reference evidence="3" key="1">
    <citation type="submission" date="2021-01" db="EMBL/GenBank/DDBJ databases">
        <authorList>
            <person name="Zahm M."/>
            <person name="Roques C."/>
            <person name="Cabau C."/>
            <person name="Klopp C."/>
            <person name="Donnadieu C."/>
            <person name="Jouanno E."/>
            <person name="Lampietro C."/>
            <person name="Louis A."/>
            <person name="Herpin A."/>
            <person name="Echchiki A."/>
            <person name="Berthelot C."/>
            <person name="Parey E."/>
            <person name="Roest-Crollius H."/>
            <person name="Braasch I."/>
            <person name="Postlethwait J."/>
            <person name="Bobe J."/>
            <person name="Montfort J."/>
            <person name="Bouchez O."/>
            <person name="Begum T."/>
            <person name="Mejri S."/>
            <person name="Adams A."/>
            <person name="Chen W.-J."/>
            <person name="Guiguen Y."/>
        </authorList>
    </citation>
    <scope>NUCLEOTIDE SEQUENCE</scope>
    <source>
        <tissue evidence="3">Blood</tissue>
    </source>
</reference>
<evidence type="ECO:0000256" key="1">
    <source>
        <dbReference type="SAM" id="Phobius"/>
    </source>
</evidence>
<dbReference type="GO" id="GO:0042105">
    <property type="term" value="C:alpha-beta T cell receptor complex"/>
    <property type="evidence" value="ECO:0007669"/>
    <property type="project" value="TreeGrafter"/>
</dbReference>
<keyword evidence="1" id="KW-1133">Transmembrane helix</keyword>
<keyword evidence="4" id="KW-1185">Reference proteome</keyword>
<gene>
    <name evidence="3" type="ORF">AGOR_G00121970</name>
</gene>
<keyword evidence="2" id="KW-0732">Signal</keyword>
<dbReference type="Proteomes" id="UP000829720">
    <property type="component" value="Unassembled WGS sequence"/>
</dbReference>
<dbReference type="InterPro" id="IPR015484">
    <property type="entry name" value="CD3_esu/gsu/dsu"/>
</dbReference>
<dbReference type="EMBL" id="JAERUA010000011">
    <property type="protein sequence ID" value="KAI1893269.1"/>
    <property type="molecule type" value="Genomic_DNA"/>
</dbReference>
<proteinExistence type="predicted"/>
<name>A0A8T3D6Q6_9TELE</name>
<dbReference type="GO" id="GO:0004888">
    <property type="term" value="F:transmembrane signaling receptor activity"/>
    <property type="evidence" value="ECO:0007669"/>
    <property type="project" value="TreeGrafter"/>
</dbReference>
<dbReference type="GO" id="GO:0007166">
    <property type="term" value="P:cell surface receptor signaling pathway"/>
    <property type="evidence" value="ECO:0007669"/>
    <property type="project" value="TreeGrafter"/>
</dbReference>
<keyword evidence="1" id="KW-0812">Transmembrane</keyword>
<comment type="caution">
    <text evidence="3">The sequence shown here is derived from an EMBL/GenBank/DDBJ whole genome shotgun (WGS) entry which is preliminary data.</text>
</comment>
<accession>A0A8T3D6Q6</accession>
<dbReference type="PANTHER" id="PTHR10570:SF8">
    <property type="entry name" value="T-CELL SURFACE GLYCOPROTEIN CD3 GAMMA CHAIN"/>
    <property type="match status" value="1"/>
</dbReference>
<dbReference type="GO" id="GO:0009897">
    <property type="term" value="C:external side of plasma membrane"/>
    <property type="evidence" value="ECO:0007669"/>
    <property type="project" value="TreeGrafter"/>
</dbReference>
<protein>
    <recommendedName>
        <fullName evidence="5">T-cell surface glycoprotein CD3 gamma chain</fullName>
    </recommendedName>
</protein>
<evidence type="ECO:0000313" key="3">
    <source>
        <dbReference type="EMBL" id="KAI1893269.1"/>
    </source>
</evidence>
<sequence>MEWRTCYLVCLLTLSLAGSASSQAVDITVAYQATSESLMMTCENGLWPEKGDVVENKTWQIAYKDENSMRYICQSNSDPTDQKWIYVKFRTCDNCIALEAGTVAGILVGEIVATALIGVAVYLIASQPQGKAYRQGNKASDRQNLIQNQHNDTTYQPLGLITASFSLGVSSSQPTLGPPSAQPA</sequence>
<organism evidence="3 4">
    <name type="scientific">Albula goreensis</name>
    <dbReference type="NCBI Taxonomy" id="1534307"/>
    <lineage>
        <taxon>Eukaryota</taxon>
        <taxon>Metazoa</taxon>
        <taxon>Chordata</taxon>
        <taxon>Craniata</taxon>
        <taxon>Vertebrata</taxon>
        <taxon>Euteleostomi</taxon>
        <taxon>Actinopterygii</taxon>
        <taxon>Neopterygii</taxon>
        <taxon>Teleostei</taxon>
        <taxon>Albuliformes</taxon>
        <taxon>Albulidae</taxon>
        <taxon>Albula</taxon>
    </lineage>
</organism>
<feature type="chain" id="PRO_5035840731" description="T-cell surface glycoprotein CD3 gamma chain" evidence="2">
    <location>
        <begin position="23"/>
        <end position="184"/>
    </location>
</feature>
<feature type="signal peptide" evidence="2">
    <location>
        <begin position="1"/>
        <end position="22"/>
    </location>
</feature>
<evidence type="ECO:0000256" key="2">
    <source>
        <dbReference type="SAM" id="SignalP"/>
    </source>
</evidence>
<feature type="transmembrane region" description="Helical" evidence="1">
    <location>
        <begin position="103"/>
        <end position="125"/>
    </location>
</feature>